<evidence type="ECO:0000313" key="1">
    <source>
        <dbReference type="EMBL" id="SDF34970.1"/>
    </source>
</evidence>
<reference evidence="2" key="1">
    <citation type="submission" date="2016-10" db="EMBL/GenBank/DDBJ databases">
        <authorList>
            <person name="Varghese N."/>
            <person name="Submissions S."/>
        </authorList>
    </citation>
    <scope>NUCLEOTIDE SEQUENCE [LARGE SCALE GENOMIC DNA]</scope>
    <source>
        <strain evidence="2">GAS232</strain>
    </source>
</reference>
<dbReference type="EMBL" id="LT629690">
    <property type="protein sequence ID" value="SDF34970.1"/>
    <property type="molecule type" value="Genomic_DNA"/>
</dbReference>
<name>A0A1G7KD69_9BACT</name>
<keyword evidence="1" id="KW-0966">Cell projection</keyword>
<keyword evidence="1" id="KW-0282">Flagellum</keyword>
<keyword evidence="1" id="KW-0969">Cilium</keyword>
<protein>
    <submittedName>
        <fullName evidence="1">Flagellar protein FlbD</fullName>
    </submittedName>
</protein>
<evidence type="ECO:0000313" key="2">
    <source>
        <dbReference type="Proteomes" id="UP000182427"/>
    </source>
</evidence>
<dbReference type="OrthoDB" id="9799862at2"/>
<dbReference type="AlphaFoldDB" id="A0A1G7KD69"/>
<keyword evidence="2" id="KW-1185">Reference proteome</keyword>
<dbReference type="Proteomes" id="UP000182427">
    <property type="component" value="Chromosome I"/>
</dbReference>
<dbReference type="PANTHER" id="PTHR39185:SF1">
    <property type="entry name" value="SWARMING MOTILITY PROTEIN SWRD"/>
    <property type="match status" value="1"/>
</dbReference>
<dbReference type="InterPro" id="IPR009384">
    <property type="entry name" value="SwrD-like"/>
</dbReference>
<proteinExistence type="predicted"/>
<dbReference type="RefSeq" id="WP_083345114.1">
    <property type="nucleotide sequence ID" value="NZ_LT629690.1"/>
</dbReference>
<dbReference type="PANTHER" id="PTHR39185">
    <property type="entry name" value="SWARMING MOTILITY PROTEIN SWRD"/>
    <property type="match status" value="1"/>
</dbReference>
<dbReference type="Pfam" id="PF06289">
    <property type="entry name" value="FlbD"/>
    <property type="match status" value="1"/>
</dbReference>
<accession>A0A1G7KD69</accession>
<sequence>MIELTRLNGHTFVVNSDLIKLAESIPDTTLTLVTGEKIVVLETCADVLTRTLHYRASVLRHAWPSADAAMTAHHALHTAQHNS</sequence>
<organism evidence="1 2">
    <name type="scientific">Terriglobus roseus</name>
    <dbReference type="NCBI Taxonomy" id="392734"/>
    <lineage>
        <taxon>Bacteria</taxon>
        <taxon>Pseudomonadati</taxon>
        <taxon>Acidobacteriota</taxon>
        <taxon>Terriglobia</taxon>
        <taxon>Terriglobales</taxon>
        <taxon>Acidobacteriaceae</taxon>
        <taxon>Terriglobus</taxon>
    </lineage>
</organism>
<gene>
    <name evidence="1" type="ORF">SAMN05444167_2136</name>
</gene>